<feature type="region of interest" description="Disordered" evidence="9">
    <location>
        <begin position="1"/>
        <end position="30"/>
    </location>
</feature>
<dbReference type="GO" id="GO:0005737">
    <property type="term" value="C:cytoplasm"/>
    <property type="evidence" value="ECO:0007669"/>
    <property type="project" value="UniProtKB-SubCell"/>
</dbReference>
<proteinExistence type="inferred from homology"/>
<evidence type="ECO:0000256" key="1">
    <source>
        <dbReference type="ARBA" id="ARBA00004123"/>
    </source>
</evidence>
<keyword evidence="4" id="KW-0963">Cytoplasm</keyword>
<evidence type="ECO:0000313" key="11">
    <source>
        <dbReference type="Proteomes" id="UP000799437"/>
    </source>
</evidence>
<dbReference type="InterPro" id="IPR013734">
    <property type="entry name" value="TF_Nrm1/Whi5"/>
</dbReference>
<keyword evidence="6" id="KW-0805">Transcription regulation</keyword>
<evidence type="ECO:0000256" key="6">
    <source>
        <dbReference type="ARBA" id="ARBA00023015"/>
    </source>
</evidence>
<evidence type="ECO:0000256" key="8">
    <source>
        <dbReference type="ARBA" id="ARBA00023242"/>
    </source>
</evidence>
<evidence type="ECO:0000256" key="7">
    <source>
        <dbReference type="ARBA" id="ARBA00023163"/>
    </source>
</evidence>
<feature type="compositionally biased region" description="Low complexity" evidence="9">
    <location>
        <begin position="138"/>
        <end position="149"/>
    </location>
</feature>
<evidence type="ECO:0000256" key="9">
    <source>
        <dbReference type="SAM" id="MobiDB-lite"/>
    </source>
</evidence>
<keyword evidence="11" id="KW-1185">Reference proteome</keyword>
<feature type="compositionally biased region" description="Polar residues" evidence="9">
    <location>
        <begin position="225"/>
        <end position="236"/>
    </location>
</feature>
<evidence type="ECO:0000313" key="10">
    <source>
        <dbReference type="EMBL" id="KAF2757927.1"/>
    </source>
</evidence>
<evidence type="ECO:0000256" key="4">
    <source>
        <dbReference type="ARBA" id="ARBA00022490"/>
    </source>
</evidence>
<dbReference type="Pfam" id="PF08528">
    <property type="entry name" value="Whi5"/>
    <property type="match status" value="1"/>
</dbReference>
<feature type="compositionally biased region" description="Polar residues" evidence="9">
    <location>
        <begin position="123"/>
        <end position="137"/>
    </location>
</feature>
<keyword evidence="8" id="KW-0539">Nucleus</keyword>
<keyword evidence="5" id="KW-0678">Repressor</keyword>
<evidence type="ECO:0000256" key="2">
    <source>
        <dbReference type="ARBA" id="ARBA00004496"/>
    </source>
</evidence>
<dbReference type="GeneID" id="54482203"/>
<gene>
    <name evidence="10" type="ORF">EJ05DRAFT_372141</name>
</gene>
<name>A0A6A6W8M4_9PEZI</name>
<evidence type="ECO:0000256" key="5">
    <source>
        <dbReference type="ARBA" id="ARBA00022491"/>
    </source>
</evidence>
<dbReference type="Proteomes" id="UP000799437">
    <property type="component" value="Unassembled WGS sequence"/>
</dbReference>
<feature type="compositionally biased region" description="Polar residues" evidence="9">
    <location>
        <begin position="157"/>
        <end position="169"/>
    </location>
</feature>
<feature type="region of interest" description="Disordered" evidence="9">
    <location>
        <begin position="46"/>
        <end position="169"/>
    </location>
</feature>
<keyword evidence="7" id="KW-0804">Transcription</keyword>
<dbReference type="AlphaFoldDB" id="A0A6A6W8M4"/>
<dbReference type="OrthoDB" id="5345625at2759"/>
<sequence>MTTPSPTKRVPLGELPPNAISPRPRSPRDFLKTKDAVVEIFRPGSPLKQTYLAETQSSGGPEIESRGKKRKAGDDNGVYAEEAKVVSPVLLRGSSEDMPAATEIETTSTIYQHHPAHEHDRSGSSTPTPDNQITPQESSASKISGSFSSLIDYDPRGSSQRGSSPTDCTTCEAPAALVSIQSKTEMLRLRLRVAMYKVQTNQTRLPLYALTLPAPKPITPEVWSRTPSPMQTTPRSRSLPAESAGIQERRAKSNEDSLATPVAKRLRLGADLDEEINAKREESGWDKLTSSVVKGKIAAGLLELRRAS</sequence>
<protein>
    <submittedName>
        <fullName evidence="10">Uncharacterized protein</fullName>
    </submittedName>
</protein>
<dbReference type="GO" id="GO:0005634">
    <property type="term" value="C:nucleus"/>
    <property type="evidence" value="ECO:0007669"/>
    <property type="project" value="UniProtKB-SubCell"/>
</dbReference>
<comment type="subcellular location">
    <subcellularLocation>
        <location evidence="2">Cytoplasm</location>
    </subcellularLocation>
    <subcellularLocation>
        <location evidence="1">Nucleus</location>
    </subcellularLocation>
</comment>
<dbReference type="RefSeq" id="XP_033600378.1">
    <property type="nucleotide sequence ID" value="XM_033741149.1"/>
</dbReference>
<comment type="similarity">
    <text evidence="3">Belongs to the WHI5/NRM1 family.</text>
</comment>
<dbReference type="EMBL" id="ML996572">
    <property type="protein sequence ID" value="KAF2757927.1"/>
    <property type="molecule type" value="Genomic_DNA"/>
</dbReference>
<evidence type="ECO:0000256" key="3">
    <source>
        <dbReference type="ARBA" id="ARBA00006922"/>
    </source>
</evidence>
<organism evidence="10 11">
    <name type="scientific">Pseudovirgaria hyperparasitica</name>
    <dbReference type="NCBI Taxonomy" id="470096"/>
    <lineage>
        <taxon>Eukaryota</taxon>
        <taxon>Fungi</taxon>
        <taxon>Dikarya</taxon>
        <taxon>Ascomycota</taxon>
        <taxon>Pezizomycotina</taxon>
        <taxon>Dothideomycetes</taxon>
        <taxon>Dothideomycetes incertae sedis</taxon>
        <taxon>Acrospermales</taxon>
        <taxon>Acrospermaceae</taxon>
        <taxon>Pseudovirgaria</taxon>
    </lineage>
</organism>
<accession>A0A6A6W8M4</accession>
<reference evidence="10" key="1">
    <citation type="journal article" date="2020" name="Stud. Mycol.">
        <title>101 Dothideomycetes genomes: a test case for predicting lifestyles and emergence of pathogens.</title>
        <authorList>
            <person name="Haridas S."/>
            <person name="Albert R."/>
            <person name="Binder M."/>
            <person name="Bloem J."/>
            <person name="Labutti K."/>
            <person name="Salamov A."/>
            <person name="Andreopoulos B."/>
            <person name="Baker S."/>
            <person name="Barry K."/>
            <person name="Bills G."/>
            <person name="Bluhm B."/>
            <person name="Cannon C."/>
            <person name="Castanera R."/>
            <person name="Culley D."/>
            <person name="Daum C."/>
            <person name="Ezra D."/>
            <person name="Gonzalez J."/>
            <person name="Henrissat B."/>
            <person name="Kuo A."/>
            <person name="Liang C."/>
            <person name="Lipzen A."/>
            <person name="Lutzoni F."/>
            <person name="Magnuson J."/>
            <person name="Mondo S."/>
            <person name="Nolan M."/>
            <person name="Ohm R."/>
            <person name="Pangilinan J."/>
            <person name="Park H.-J."/>
            <person name="Ramirez L."/>
            <person name="Alfaro M."/>
            <person name="Sun H."/>
            <person name="Tritt A."/>
            <person name="Yoshinaga Y."/>
            <person name="Zwiers L.-H."/>
            <person name="Turgeon B."/>
            <person name="Goodwin S."/>
            <person name="Spatafora J."/>
            <person name="Crous P."/>
            <person name="Grigoriev I."/>
        </authorList>
    </citation>
    <scope>NUCLEOTIDE SEQUENCE</scope>
    <source>
        <strain evidence="10">CBS 121739</strain>
    </source>
</reference>
<feature type="region of interest" description="Disordered" evidence="9">
    <location>
        <begin position="220"/>
        <end position="259"/>
    </location>
</feature>